<dbReference type="PROSITE" id="PS51194">
    <property type="entry name" value="HELICASE_CTER"/>
    <property type="match status" value="1"/>
</dbReference>
<dbReference type="GO" id="GO:0003723">
    <property type="term" value="F:RNA binding"/>
    <property type="evidence" value="ECO:0007669"/>
    <property type="project" value="UniProtKB-UniRule"/>
</dbReference>
<accession>A0A4Q2D8Y4</accession>
<dbReference type="OrthoDB" id="5952536at2759"/>
<keyword evidence="4 5" id="KW-0694">RNA-binding</keyword>
<feature type="domain" description="Helicase C-terminal" evidence="7">
    <location>
        <begin position="13"/>
        <end position="166"/>
    </location>
</feature>
<evidence type="ECO:0000256" key="3">
    <source>
        <dbReference type="ARBA" id="ARBA00022840"/>
    </source>
</evidence>
<evidence type="ECO:0000313" key="8">
    <source>
        <dbReference type="EMBL" id="RXW15076.1"/>
    </source>
</evidence>
<gene>
    <name evidence="8" type="ORF">EST38_g10782</name>
</gene>
<evidence type="ECO:0000256" key="1">
    <source>
        <dbReference type="ARBA" id="ARBA00022741"/>
    </source>
</evidence>
<dbReference type="GO" id="GO:0005524">
    <property type="term" value="F:ATP binding"/>
    <property type="evidence" value="ECO:0007669"/>
    <property type="project" value="UniProtKB-UniRule"/>
</dbReference>
<dbReference type="Pfam" id="PF00271">
    <property type="entry name" value="Helicase_C"/>
    <property type="match status" value="1"/>
</dbReference>
<dbReference type="InterPro" id="IPR001650">
    <property type="entry name" value="Helicase_C-like"/>
</dbReference>
<evidence type="ECO:0000256" key="2">
    <source>
        <dbReference type="ARBA" id="ARBA00022801"/>
    </source>
</evidence>
<keyword evidence="5" id="KW-0347">Helicase</keyword>
<name>A0A4Q2D8Y4_9AGAR</name>
<dbReference type="Proteomes" id="UP000290288">
    <property type="component" value="Unassembled WGS sequence"/>
</dbReference>
<feature type="region of interest" description="Disordered" evidence="6">
    <location>
        <begin position="153"/>
        <end position="178"/>
    </location>
</feature>
<evidence type="ECO:0000313" key="9">
    <source>
        <dbReference type="Proteomes" id="UP000290288"/>
    </source>
</evidence>
<evidence type="ECO:0000256" key="5">
    <source>
        <dbReference type="RuleBase" id="RU365068"/>
    </source>
</evidence>
<dbReference type="InterPro" id="IPR027417">
    <property type="entry name" value="P-loop_NTPase"/>
</dbReference>
<dbReference type="GO" id="GO:0003724">
    <property type="term" value="F:RNA helicase activity"/>
    <property type="evidence" value="ECO:0007669"/>
    <property type="project" value="UniProtKB-EC"/>
</dbReference>
<dbReference type="PANTHER" id="PTHR24031">
    <property type="entry name" value="RNA HELICASE"/>
    <property type="match status" value="1"/>
</dbReference>
<dbReference type="STRING" id="2316362.A0A4Q2D8Y4"/>
<keyword evidence="2 5" id="KW-0378">Hydrolase</keyword>
<reference evidence="8 9" key="1">
    <citation type="submission" date="2019-01" db="EMBL/GenBank/DDBJ databases">
        <title>Draft genome sequence of Psathyrella aberdarensis IHI B618.</title>
        <authorList>
            <person name="Buettner E."/>
            <person name="Kellner H."/>
        </authorList>
    </citation>
    <scope>NUCLEOTIDE SEQUENCE [LARGE SCALE GENOMIC DNA]</scope>
    <source>
        <strain evidence="8 9">IHI B618</strain>
    </source>
</reference>
<evidence type="ECO:0000259" key="7">
    <source>
        <dbReference type="PROSITE" id="PS51194"/>
    </source>
</evidence>
<dbReference type="EMBL" id="SDEE01000603">
    <property type="protein sequence ID" value="RXW15076.1"/>
    <property type="molecule type" value="Genomic_DNA"/>
</dbReference>
<dbReference type="SUPFAM" id="SSF52540">
    <property type="entry name" value="P-loop containing nucleoside triphosphate hydrolases"/>
    <property type="match status" value="1"/>
</dbReference>
<dbReference type="EC" id="3.6.4.13" evidence="5"/>
<evidence type="ECO:0000256" key="4">
    <source>
        <dbReference type="ARBA" id="ARBA00022884"/>
    </source>
</evidence>
<comment type="function">
    <text evidence="5">RNA helicase.</text>
</comment>
<comment type="catalytic activity">
    <reaction evidence="5">
        <text>ATP + H2O = ADP + phosphate + H(+)</text>
        <dbReference type="Rhea" id="RHEA:13065"/>
        <dbReference type="ChEBI" id="CHEBI:15377"/>
        <dbReference type="ChEBI" id="CHEBI:15378"/>
        <dbReference type="ChEBI" id="CHEBI:30616"/>
        <dbReference type="ChEBI" id="CHEBI:43474"/>
        <dbReference type="ChEBI" id="CHEBI:456216"/>
        <dbReference type="EC" id="3.6.4.13"/>
    </reaction>
</comment>
<organism evidence="8 9">
    <name type="scientific">Candolleomyces aberdarensis</name>
    <dbReference type="NCBI Taxonomy" id="2316362"/>
    <lineage>
        <taxon>Eukaryota</taxon>
        <taxon>Fungi</taxon>
        <taxon>Dikarya</taxon>
        <taxon>Basidiomycota</taxon>
        <taxon>Agaricomycotina</taxon>
        <taxon>Agaricomycetes</taxon>
        <taxon>Agaricomycetidae</taxon>
        <taxon>Agaricales</taxon>
        <taxon>Agaricineae</taxon>
        <taxon>Psathyrellaceae</taxon>
        <taxon>Candolleomyces</taxon>
    </lineage>
</organism>
<sequence>MDSFTNLSNFSCFLVQPFDIKKQPKVLLFFDSISLQMKVKTFLRNSLPEEYRRDNWIVSLYNSNLTQETLEKVYHNFTAKDTKGRILCSTSGQSTGIDFPDVDIVCCVGFPGSLAELLQRGGRCGRAEGSTGLFLTLFEPWIHEISPEEFDVDFGHSTPSNPDRTRRALTPGKGESKTSAKDRCVLSAVKLAQCQTCIRQLFANELNDKSEDALKFTAKLCCPFHSDISFNLEDLLPSKLYLYKTSVDANTKIAATRKKNVYRTPADRTGLDIRLIKWLQEITRSEDFNINHGYTYPDDILTDKARRTLVWENPKVIASSKFIQTRLNETDAWHEMWGEKIFQIIKEYNTFLLDRNKENMPAE</sequence>
<keyword evidence="3 5" id="KW-0067">ATP-binding</keyword>
<dbReference type="Gene3D" id="3.40.50.300">
    <property type="entry name" value="P-loop containing nucleotide triphosphate hydrolases"/>
    <property type="match status" value="1"/>
</dbReference>
<comment type="caution">
    <text evidence="8">The sequence shown here is derived from an EMBL/GenBank/DDBJ whole genome shotgun (WGS) entry which is preliminary data.</text>
</comment>
<evidence type="ECO:0000256" key="6">
    <source>
        <dbReference type="SAM" id="MobiDB-lite"/>
    </source>
</evidence>
<proteinExistence type="inferred from homology"/>
<dbReference type="AlphaFoldDB" id="A0A4Q2D8Y4"/>
<dbReference type="GO" id="GO:0016787">
    <property type="term" value="F:hydrolase activity"/>
    <property type="evidence" value="ECO:0007669"/>
    <property type="project" value="UniProtKB-KW"/>
</dbReference>
<keyword evidence="1 5" id="KW-0547">Nucleotide-binding</keyword>
<dbReference type="SMART" id="SM00490">
    <property type="entry name" value="HELICc"/>
    <property type="match status" value="1"/>
</dbReference>
<protein>
    <recommendedName>
        <fullName evidence="5">ATP-dependent RNA helicase</fullName>
        <ecNumber evidence="5">3.6.4.13</ecNumber>
    </recommendedName>
</protein>
<comment type="domain">
    <text evidence="5">The Q motif is unique to and characteristic of the DEAD box family of RNA helicases and controls ATP binding and hydrolysis.</text>
</comment>
<comment type="similarity">
    <text evidence="5">Belongs to the DEAD box helicase family.</text>
</comment>
<keyword evidence="9" id="KW-1185">Reference proteome</keyword>